<dbReference type="HOGENOM" id="CLU_3088080_0_0_1"/>
<evidence type="ECO:0000256" key="1">
    <source>
        <dbReference type="SAM" id="MobiDB-lite"/>
    </source>
</evidence>
<evidence type="ECO:0000313" key="2">
    <source>
        <dbReference type="EMBL" id="KIM71430.1"/>
    </source>
</evidence>
<organism evidence="2 3">
    <name type="scientific">Piloderma croceum (strain F 1598)</name>
    <dbReference type="NCBI Taxonomy" id="765440"/>
    <lineage>
        <taxon>Eukaryota</taxon>
        <taxon>Fungi</taxon>
        <taxon>Dikarya</taxon>
        <taxon>Basidiomycota</taxon>
        <taxon>Agaricomycotina</taxon>
        <taxon>Agaricomycetes</taxon>
        <taxon>Agaricomycetidae</taxon>
        <taxon>Atheliales</taxon>
        <taxon>Atheliaceae</taxon>
        <taxon>Piloderma</taxon>
    </lineage>
</organism>
<reference evidence="2 3" key="1">
    <citation type="submission" date="2014-04" db="EMBL/GenBank/DDBJ databases">
        <authorList>
            <consortium name="DOE Joint Genome Institute"/>
            <person name="Kuo A."/>
            <person name="Tarkka M."/>
            <person name="Buscot F."/>
            <person name="Kohler A."/>
            <person name="Nagy L.G."/>
            <person name="Floudas D."/>
            <person name="Copeland A."/>
            <person name="Barry K.W."/>
            <person name="Cichocki N."/>
            <person name="Veneault-Fourrey C."/>
            <person name="LaButti K."/>
            <person name="Lindquist E.A."/>
            <person name="Lipzen A."/>
            <person name="Lundell T."/>
            <person name="Morin E."/>
            <person name="Murat C."/>
            <person name="Sun H."/>
            <person name="Tunlid A."/>
            <person name="Henrissat B."/>
            <person name="Grigoriev I.V."/>
            <person name="Hibbett D.S."/>
            <person name="Martin F."/>
            <person name="Nordberg H.P."/>
            <person name="Cantor M.N."/>
            <person name="Hua S.X."/>
        </authorList>
    </citation>
    <scope>NUCLEOTIDE SEQUENCE [LARGE SCALE GENOMIC DNA]</scope>
    <source>
        <strain evidence="2 3">F 1598</strain>
    </source>
</reference>
<sequence>MTPRSRPLPYLFLILPILHDTHLHPHPRGNRELSPRPDASDHPTPKRRPFIL</sequence>
<dbReference type="InParanoid" id="A0A0C3EFH4"/>
<name>A0A0C3EFH4_PILCF</name>
<accession>A0A0C3EFH4</accession>
<dbReference type="AlphaFoldDB" id="A0A0C3EFH4"/>
<feature type="compositionally biased region" description="Basic and acidic residues" evidence="1">
    <location>
        <begin position="23"/>
        <end position="44"/>
    </location>
</feature>
<keyword evidence="3" id="KW-1185">Reference proteome</keyword>
<evidence type="ECO:0000313" key="3">
    <source>
        <dbReference type="Proteomes" id="UP000054166"/>
    </source>
</evidence>
<proteinExistence type="predicted"/>
<dbReference type="EMBL" id="KN833320">
    <property type="protein sequence ID" value="KIM71430.1"/>
    <property type="molecule type" value="Genomic_DNA"/>
</dbReference>
<dbReference type="Proteomes" id="UP000054166">
    <property type="component" value="Unassembled WGS sequence"/>
</dbReference>
<gene>
    <name evidence="2" type="ORF">PILCRDRAFT_830335</name>
</gene>
<protein>
    <submittedName>
        <fullName evidence="2">Uncharacterized protein</fullName>
    </submittedName>
</protein>
<reference evidence="3" key="2">
    <citation type="submission" date="2015-01" db="EMBL/GenBank/DDBJ databases">
        <title>Evolutionary Origins and Diversification of the Mycorrhizal Mutualists.</title>
        <authorList>
            <consortium name="DOE Joint Genome Institute"/>
            <consortium name="Mycorrhizal Genomics Consortium"/>
            <person name="Kohler A."/>
            <person name="Kuo A."/>
            <person name="Nagy L.G."/>
            <person name="Floudas D."/>
            <person name="Copeland A."/>
            <person name="Barry K.W."/>
            <person name="Cichocki N."/>
            <person name="Veneault-Fourrey C."/>
            <person name="LaButti K."/>
            <person name="Lindquist E.A."/>
            <person name="Lipzen A."/>
            <person name="Lundell T."/>
            <person name="Morin E."/>
            <person name="Murat C."/>
            <person name="Riley R."/>
            <person name="Ohm R."/>
            <person name="Sun H."/>
            <person name="Tunlid A."/>
            <person name="Henrissat B."/>
            <person name="Grigoriev I.V."/>
            <person name="Hibbett D.S."/>
            <person name="Martin F."/>
        </authorList>
    </citation>
    <scope>NUCLEOTIDE SEQUENCE [LARGE SCALE GENOMIC DNA]</scope>
    <source>
        <strain evidence="3">F 1598</strain>
    </source>
</reference>
<feature type="region of interest" description="Disordered" evidence="1">
    <location>
        <begin position="23"/>
        <end position="52"/>
    </location>
</feature>